<accession>A0ABU0J8T1</accession>
<name>A0ABU0J8T1_9HYPH</name>
<keyword evidence="2" id="KW-0732">Signal</keyword>
<proteinExistence type="predicted"/>
<feature type="compositionally biased region" description="Pro residues" evidence="1">
    <location>
        <begin position="330"/>
        <end position="400"/>
    </location>
</feature>
<feature type="chain" id="PRO_5045762958" evidence="2">
    <location>
        <begin position="27"/>
        <end position="543"/>
    </location>
</feature>
<evidence type="ECO:0000256" key="2">
    <source>
        <dbReference type="SAM" id="SignalP"/>
    </source>
</evidence>
<reference evidence="3 4" key="1">
    <citation type="submission" date="2023-07" db="EMBL/GenBank/DDBJ databases">
        <title>Genomic Encyclopedia of Type Strains, Phase IV (KMG-IV): sequencing the most valuable type-strain genomes for metagenomic binning, comparative biology and taxonomic classification.</title>
        <authorList>
            <person name="Goeker M."/>
        </authorList>
    </citation>
    <scope>NUCLEOTIDE SEQUENCE [LARGE SCALE GENOMIC DNA]</scope>
    <source>
        <strain evidence="3 4">DSM 19619</strain>
    </source>
</reference>
<feature type="region of interest" description="Disordered" evidence="1">
    <location>
        <begin position="328"/>
        <end position="420"/>
    </location>
</feature>
<evidence type="ECO:0000256" key="1">
    <source>
        <dbReference type="SAM" id="MobiDB-lite"/>
    </source>
</evidence>
<evidence type="ECO:0000313" key="4">
    <source>
        <dbReference type="Proteomes" id="UP001242480"/>
    </source>
</evidence>
<comment type="caution">
    <text evidence="3">The sequence shown here is derived from an EMBL/GenBank/DDBJ whole genome shotgun (WGS) entry which is preliminary data.</text>
</comment>
<dbReference type="Proteomes" id="UP001242480">
    <property type="component" value="Unassembled WGS sequence"/>
</dbReference>
<feature type="signal peptide" evidence="2">
    <location>
        <begin position="1"/>
        <end position="26"/>
    </location>
</feature>
<sequence length="543" mass="56768">MSRLPRRGLLLLAALMGVMAAGCACAQDFATHTFHVYVIEMNALARQRAAVQAYVADGWRRWGAAPGVAAQDGVIILLNGAGSTVPLTLELDHDRGDQAERIASYLSRQLLRAGAPNSQYPGLDLGEAQAEAAKAVDRQIDRVDRESKRKGTFSAGKLTVVVHIVADEVYFRRPSETRQSLGDFAFADACFVPPADSAAIAERLQRFRLGPAQRQMALVLVQPGDHLLAPAVERAVALTLGGPDPTAAGMVVYRDGAGCIEAGDPISIPPASRTGLCGPGTIAGGERPVRDSRTCLPVGSAEAPSKLQARLTQVFGPSAANATLALALPPAKPPETPPPAPPVQPPKAPPPAPIAQPKPRPPAPAQLPPAPAQLPPAPAQLPPAPAQPPKQAPPPVPPVRQPQVVPPSASLDPPSASTSVAKDGTVWVSAQRKPVASSSQFVIEGRLAASAAALTIIAKPLEGSAGDLVVSQKVSDRPTRGDYALVVRVPRGYPCRENDRLFFTFKLDGLRVDPESQGIYAVEVGGACEGPGIDVPFGRMKIK</sequence>
<organism evidence="3 4">
    <name type="scientific">Labrys wisconsinensis</name>
    <dbReference type="NCBI Taxonomy" id="425677"/>
    <lineage>
        <taxon>Bacteria</taxon>
        <taxon>Pseudomonadati</taxon>
        <taxon>Pseudomonadota</taxon>
        <taxon>Alphaproteobacteria</taxon>
        <taxon>Hyphomicrobiales</taxon>
        <taxon>Xanthobacteraceae</taxon>
        <taxon>Labrys</taxon>
    </lineage>
</organism>
<protein>
    <submittedName>
        <fullName evidence="3">Uncharacterized protein</fullName>
    </submittedName>
</protein>
<feature type="compositionally biased region" description="Low complexity" evidence="1">
    <location>
        <begin position="401"/>
        <end position="419"/>
    </location>
</feature>
<gene>
    <name evidence="3" type="ORF">QO011_002578</name>
</gene>
<dbReference type="PROSITE" id="PS51257">
    <property type="entry name" value="PROKAR_LIPOPROTEIN"/>
    <property type="match status" value="1"/>
</dbReference>
<dbReference type="PRINTS" id="PR01217">
    <property type="entry name" value="PRICHEXTENSN"/>
</dbReference>
<keyword evidence="4" id="KW-1185">Reference proteome</keyword>
<dbReference type="RefSeq" id="WP_307272393.1">
    <property type="nucleotide sequence ID" value="NZ_JAUSVX010000004.1"/>
</dbReference>
<dbReference type="EMBL" id="JAUSVX010000004">
    <property type="protein sequence ID" value="MDQ0469562.1"/>
    <property type="molecule type" value="Genomic_DNA"/>
</dbReference>
<evidence type="ECO:0000313" key="3">
    <source>
        <dbReference type="EMBL" id="MDQ0469562.1"/>
    </source>
</evidence>